<gene>
    <name evidence="2" type="ORF">BP5796_04394</name>
</gene>
<evidence type="ECO:0000313" key="2">
    <source>
        <dbReference type="EMBL" id="RDW82903.1"/>
    </source>
</evidence>
<dbReference type="Proteomes" id="UP000256328">
    <property type="component" value="Unassembled WGS sequence"/>
</dbReference>
<proteinExistence type="predicted"/>
<dbReference type="EMBL" id="PDLN01000006">
    <property type="protein sequence ID" value="RDW82903.1"/>
    <property type="molecule type" value="Genomic_DNA"/>
</dbReference>
<feature type="region of interest" description="Disordered" evidence="1">
    <location>
        <begin position="1"/>
        <end position="69"/>
    </location>
</feature>
<protein>
    <submittedName>
        <fullName evidence="2">Uncharacterized protein</fullName>
    </submittedName>
</protein>
<evidence type="ECO:0000313" key="3">
    <source>
        <dbReference type="Proteomes" id="UP000256328"/>
    </source>
</evidence>
<evidence type="ECO:0000256" key="1">
    <source>
        <dbReference type="SAM" id="MobiDB-lite"/>
    </source>
</evidence>
<organism evidence="2 3">
    <name type="scientific">Coleophoma crateriformis</name>
    <dbReference type="NCBI Taxonomy" id="565419"/>
    <lineage>
        <taxon>Eukaryota</taxon>
        <taxon>Fungi</taxon>
        <taxon>Dikarya</taxon>
        <taxon>Ascomycota</taxon>
        <taxon>Pezizomycotina</taxon>
        <taxon>Leotiomycetes</taxon>
        <taxon>Helotiales</taxon>
        <taxon>Dermateaceae</taxon>
        <taxon>Coleophoma</taxon>
    </lineage>
</organism>
<name>A0A3D8S9E7_9HELO</name>
<sequence>MGLNGRALLPAGTAQRWKMGSSTRASEEEPDLWSANSKSRTSFEHSDAANQTKQAHGRLGHHGPSPVCPPADVIAWRREKMKQHSIIARRSSGKISTKRAYPSIRLSRRRGFMPSPEGFYVDRGPRHRISSVHAITVMAARTASAL</sequence>
<comment type="caution">
    <text evidence="2">The sequence shown here is derived from an EMBL/GenBank/DDBJ whole genome shotgun (WGS) entry which is preliminary data.</text>
</comment>
<dbReference type="AlphaFoldDB" id="A0A3D8S9E7"/>
<accession>A0A3D8S9E7</accession>
<keyword evidence="3" id="KW-1185">Reference proteome</keyword>
<reference evidence="2 3" key="1">
    <citation type="journal article" date="2018" name="IMA Fungus">
        <title>IMA Genome-F 9: Draft genome sequence of Annulohypoxylon stygium, Aspergillus mulundensis, Berkeleyomyces basicola (syn. Thielaviopsis basicola), Ceratocystis smalleyi, two Cercospora beticola strains, Coleophoma cylindrospora, Fusarium fracticaudum, Phialophora cf. hyalina, and Morchella septimelata.</title>
        <authorList>
            <person name="Wingfield B.D."/>
            <person name="Bills G.F."/>
            <person name="Dong Y."/>
            <person name="Huang W."/>
            <person name="Nel W.J."/>
            <person name="Swalarsk-Parry B.S."/>
            <person name="Vaghefi N."/>
            <person name="Wilken P.M."/>
            <person name="An Z."/>
            <person name="de Beer Z.W."/>
            <person name="De Vos L."/>
            <person name="Chen L."/>
            <person name="Duong T.A."/>
            <person name="Gao Y."/>
            <person name="Hammerbacher A."/>
            <person name="Kikkert J.R."/>
            <person name="Li Y."/>
            <person name="Li H."/>
            <person name="Li K."/>
            <person name="Li Q."/>
            <person name="Liu X."/>
            <person name="Ma X."/>
            <person name="Naidoo K."/>
            <person name="Pethybridge S.J."/>
            <person name="Sun J."/>
            <person name="Steenkamp E.T."/>
            <person name="van der Nest M.A."/>
            <person name="van Wyk S."/>
            <person name="Wingfield M.J."/>
            <person name="Xiong C."/>
            <person name="Yue Q."/>
            <person name="Zhang X."/>
        </authorList>
    </citation>
    <scope>NUCLEOTIDE SEQUENCE [LARGE SCALE GENOMIC DNA]</scope>
    <source>
        <strain evidence="2 3">BP5796</strain>
    </source>
</reference>